<dbReference type="RefSeq" id="WP_230512155.1">
    <property type="nucleotide sequence ID" value="NZ_JAJITD010000014.1"/>
</dbReference>
<keyword evidence="2" id="KW-0238">DNA-binding</keyword>
<dbReference type="InterPro" id="IPR036390">
    <property type="entry name" value="WH_DNA-bd_sf"/>
</dbReference>
<dbReference type="SUPFAM" id="SSF55781">
    <property type="entry name" value="GAF domain-like"/>
    <property type="match status" value="1"/>
</dbReference>
<keyword evidence="7" id="KW-1185">Reference proteome</keyword>
<dbReference type="Gene3D" id="3.30.450.40">
    <property type="match status" value="1"/>
</dbReference>
<dbReference type="Proteomes" id="UP001431019">
    <property type="component" value="Unassembled WGS sequence"/>
</dbReference>
<dbReference type="Gene3D" id="1.10.10.10">
    <property type="entry name" value="Winged helix-like DNA-binding domain superfamily/Winged helix DNA-binding domain"/>
    <property type="match status" value="1"/>
</dbReference>
<dbReference type="InterPro" id="IPR005471">
    <property type="entry name" value="Tscrpt_reg_IclR_N"/>
</dbReference>
<dbReference type="EMBL" id="JAJITD010000014">
    <property type="protein sequence ID" value="MCC8395795.1"/>
    <property type="molecule type" value="Genomic_DNA"/>
</dbReference>
<dbReference type="InterPro" id="IPR036388">
    <property type="entry name" value="WH-like_DNA-bd_sf"/>
</dbReference>
<evidence type="ECO:0000259" key="4">
    <source>
        <dbReference type="PROSITE" id="PS51077"/>
    </source>
</evidence>
<evidence type="ECO:0000256" key="2">
    <source>
        <dbReference type="ARBA" id="ARBA00023125"/>
    </source>
</evidence>
<dbReference type="SMART" id="SM00346">
    <property type="entry name" value="HTH_ICLR"/>
    <property type="match status" value="1"/>
</dbReference>
<accession>A0ABS8K0W2</accession>
<dbReference type="PROSITE" id="PS51078">
    <property type="entry name" value="ICLR_ED"/>
    <property type="match status" value="1"/>
</dbReference>
<dbReference type="PANTHER" id="PTHR30136">
    <property type="entry name" value="HELIX-TURN-HELIX TRANSCRIPTIONAL REGULATOR, ICLR FAMILY"/>
    <property type="match status" value="1"/>
</dbReference>
<dbReference type="PANTHER" id="PTHR30136:SF23">
    <property type="entry name" value="DNA-BINDING TRANSCRIPTIONAL ACTIVATOR MHPR"/>
    <property type="match status" value="1"/>
</dbReference>
<protein>
    <submittedName>
        <fullName evidence="6">Helix-turn-helix domain-containing protein</fullName>
    </submittedName>
</protein>
<dbReference type="Pfam" id="PF01614">
    <property type="entry name" value="IclR_C"/>
    <property type="match status" value="1"/>
</dbReference>
<dbReference type="InterPro" id="IPR050707">
    <property type="entry name" value="HTH_MetabolicPath_Reg"/>
</dbReference>
<feature type="domain" description="HTH iclR-type" evidence="4">
    <location>
        <begin position="9"/>
        <end position="70"/>
    </location>
</feature>
<dbReference type="PROSITE" id="PS51077">
    <property type="entry name" value="HTH_ICLR"/>
    <property type="match status" value="1"/>
</dbReference>
<gene>
    <name evidence="6" type="ORF">LJ656_24735</name>
</gene>
<dbReference type="Pfam" id="PF09339">
    <property type="entry name" value="HTH_IclR"/>
    <property type="match status" value="1"/>
</dbReference>
<keyword evidence="1" id="KW-0805">Transcription regulation</keyword>
<evidence type="ECO:0000313" key="6">
    <source>
        <dbReference type="EMBL" id="MCC8395795.1"/>
    </source>
</evidence>
<reference evidence="6 7" key="1">
    <citation type="submission" date="2021-11" db="EMBL/GenBank/DDBJ databases">
        <authorList>
            <person name="Oh E.-T."/>
            <person name="Kim S.-B."/>
        </authorList>
    </citation>
    <scope>NUCLEOTIDE SEQUENCE [LARGE SCALE GENOMIC DNA]</scope>
    <source>
        <strain evidence="6 7">MMS20-SJTR3</strain>
    </source>
</reference>
<comment type="caution">
    <text evidence="6">The sequence shown here is derived from an EMBL/GenBank/DDBJ whole genome shotgun (WGS) entry which is preliminary data.</text>
</comment>
<dbReference type="InterPro" id="IPR014757">
    <property type="entry name" value="Tscrpt_reg_IclR_C"/>
</dbReference>
<evidence type="ECO:0000259" key="5">
    <source>
        <dbReference type="PROSITE" id="PS51078"/>
    </source>
</evidence>
<organism evidence="6 7">
    <name type="scientific">Paraburkholderia sejongensis</name>
    <dbReference type="NCBI Taxonomy" id="2886946"/>
    <lineage>
        <taxon>Bacteria</taxon>
        <taxon>Pseudomonadati</taxon>
        <taxon>Pseudomonadota</taxon>
        <taxon>Betaproteobacteria</taxon>
        <taxon>Burkholderiales</taxon>
        <taxon>Burkholderiaceae</taxon>
        <taxon>Paraburkholderia</taxon>
    </lineage>
</organism>
<evidence type="ECO:0000256" key="1">
    <source>
        <dbReference type="ARBA" id="ARBA00023015"/>
    </source>
</evidence>
<dbReference type="SUPFAM" id="SSF46785">
    <property type="entry name" value="Winged helix' DNA-binding domain"/>
    <property type="match status" value="1"/>
</dbReference>
<keyword evidence="3" id="KW-0804">Transcription</keyword>
<name>A0ABS8K0W2_9BURK</name>
<dbReference type="InterPro" id="IPR029016">
    <property type="entry name" value="GAF-like_dom_sf"/>
</dbReference>
<evidence type="ECO:0000256" key="3">
    <source>
        <dbReference type="ARBA" id="ARBA00023163"/>
    </source>
</evidence>
<sequence length="269" mass="30335">MWSPKVKTIDALERGLVTLKTLQEMQAASLHELHLRTGIPKATLLRILLTLERQGLIWQRLADGLFRPSYTLHERARRIDRVDHLIECAAPELEQLQSSILWPSDLAVRRGTTMALCESNRTHSYFVVNRDKLGYEINMLRSAIGRAYLAYCPGDEREEILAALRANPRAGDELAGNRRYVAQMLRDTRRAGYGVRDRHFGGSYDKSRAAYNDGLSAIAVPIMLPDGTVAGCINIVWIERLFKTEEMAAKHLKRLVDASRKIAVKIAGS</sequence>
<proteinExistence type="predicted"/>
<evidence type="ECO:0000313" key="7">
    <source>
        <dbReference type="Proteomes" id="UP001431019"/>
    </source>
</evidence>
<feature type="domain" description="IclR-ED" evidence="5">
    <location>
        <begin position="71"/>
        <end position="268"/>
    </location>
</feature>